<gene>
    <name evidence="2" type="ORF">GCM10008935_30730</name>
</gene>
<dbReference type="RefSeq" id="WP_343785133.1">
    <property type="nucleotide sequence ID" value="NZ_BAAACZ010000036.1"/>
</dbReference>
<organism evidence="2 3">
    <name type="scientific">Alkalibacillus silvisoli</name>
    <dbReference type="NCBI Taxonomy" id="392823"/>
    <lineage>
        <taxon>Bacteria</taxon>
        <taxon>Bacillati</taxon>
        <taxon>Bacillota</taxon>
        <taxon>Bacilli</taxon>
        <taxon>Bacillales</taxon>
        <taxon>Bacillaceae</taxon>
        <taxon>Alkalibacillus</taxon>
    </lineage>
</organism>
<dbReference type="Proteomes" id="UP001500740">
    <property type="component" value="Unassembled WGS sequence"/>
</dbReference>
<dbReference type="InterPro" id="IPR041657">
    <property type="entry name" value="HTH_17"/>
</dbReference>
<dbReference type="NCBIfam" id="TIGR01764">
    <property type="entry name" value="excise"/>
    <property type="match status" value="1"/>
</dbReference>
<dbReference type="InterPro" id="IPR036388">
    <property type="entry name" value="WH-like_DNA-bd_sf"/>
</dbReference>
<dbReference type="InterPro" id="IPR009061">
    <property type="entry name" value="DNA-bd_dom_put_sf"/>
</dbReference>
<dbReference type="Gene3D" id="1.10.10.10">
    <property type="entry name" value="Winged helix-like DNA-binding domain superfamily/Winged helix DNA-binding domain"/>
    <property type="match status" value="1"/>
</dbReference>
<sequence>MQDRMTAQETADYLGVCLDTIYRMARKNEIPHARIRRRMLFRKRSIDAWIQEQEMSSLDTNR</sequence>
<dbReference type="Pfam" id="PF12728">
    <property type="entry name" value="HTH_17"/>
    <property type="match status" value="1"/>
</dbReference>
<dbReference type="InterPro" id="IPR010093">
    <property type="entry name" value="SinI_DNA-bd"/>
</dbReference>
<comment type="caution">
    <text evidence="2">The sequence shown here is derived from an EMBL/GenBank/DDBJ whole genome shotgun (WGS) entry which is preliminary data.</text>
</comment>
<feature type="domain" description="Helix-turn-helix" evidence="1">
    <location>
        <begin position="5"/>
        <end position="53"/>
    </location>
</feature>
<proteinExistence type="predicted"/>
<evidence type="ECO:0000313" key="2">
    <source>
        <dbReference type="EMBL" id="GAA0472731.1"/>
    </source>
</evidence>
<dbReference type="EMBL" id="BAAACZ010000036">
    <property type="protein sequence ID" value="GAA0472731.1"/>
    <property type="molecule type" value="Genomic_DNA"/>
</dbReference>
<keyword evidence="3" id="KW-1185">Reference proteome</keyword>
<dbReference type="SUPFAM" id="SSF46955">
    <property type="entry name" value="Putative DNA-binding domain"/>
    <property type="match status" value="1"/>
</dbReference>
<evidence type="ECO:0000259" key="1">
    <source>
        <dbReference type="Pfam" id="PF12728"/>
    </source>
</evidence>
<name>A0ABN1AC22_9BACI</name>
<evidence type="ECO:0000313" key="3">
    <source>
        <dbReference type="Proteomes" id="UP001500740"/>
    </source>
</evidence>
<accession>A0ABN1AC22</accession>
<protein>
    <recommendedName>
        <fullName evidence="1">Helix-turn-helix domain-containing protein</fullName>
    </recommendedName>
</protein>
<reference evidence="2 3" key="1">
    <citation type="journal article" date="2019" name="Int. J. Syst. Evol. Microbiol.">
        <title>The Global Catalogue of Microorganisms (GCM) 10K type strain sequencing project: providing services to taxonomists for standard genome sequencing and annotation.</title>
        <authorList>
            <consortium name="The Broad Institute Genomics Platform"/>
            <consortium name="The Broad Institute Genome Sequencing Center for Infectious Disease"/>
            <person name="Wu L."/>
            <person name="Ma J."/>
        </authorList>
    </citation>
    <scope>NUCLEOTIDE SEQUENCE [LARGE SCALE GENOMIC DNA]</scope>
    <source>
        <strain evidence="2 3">JCM 14193</strain>
    </source>
</reference>